<dbReference type="InterPro" id="IPR016024">
    <property type="entry name" value="ARM-type_fold"/>
</dbReference>
<dbReference type="GO" id="GO:0051123">
    <property type="term" value="P:RNA polymerase II preinitiation complex assembly"/>
    <property type="evidence" value="ECO:0007669"/>
    <property type="project" value="TreeGrafter"/>
</dbReference>
<dbReference type="EMBL" id="GECZ01021875">
    <property type="protein sequence ID" value="JAS47894.1"/>
    <property type="molecule type" value="Transcribed_RNA"/>
</dbReference>
<accession>A0A1B6FCQ5</accession>
<name>A0A1B6FCQ5_9HEMI</name>
<dbReference type="AlphaFoldDB" id="A0A1B6FCQ5"/>
<dbReference type="Pfam" id="PF02969">
    <property type="entry name" value="TAF"/>
    <property type="match status" value="1"/>
</dbReference>
<dbReference type="PANTHER" id="PTHR10221">
    <property type="entry name" value="TRANSCRIPTION INITIATION FACTOR TFIID SUBUNIT 6"/>
    <property type="match status" value="1"/>
</dbReference>
<feature type="compositionally biased region" description="Low complexity" evidence="6">
    <location>
        <begin position="183"/>
        <end position="215"/>
    </location>
</feature>
<evidence type="ECO:0000256" key="4">
    <source>
        <dbReference type="ARBA" id="ARBA00023163"/>
    </source>
</evidence>
<proteinExistence type="inferred from homology"/>
<gene>
    <name evidence="8" type="ORF">g.2025</name>
</gene>
<dbReference type="InterPro" id="IPR009072">
    <property type="entry name" value="Histone-fold"/>
</dbReference>
<reference evidence="8" key="1">
    <citation type="submission" date="2015-11" db="EMBL/GenBank/DDBJ databases">
        <title>De novo transcriptome assembly of four potential Pierce s Disease insect vectors from Arizona vineyards.</title>
        <authorList>
            <person name="Tassone E.E."/>
        </authorList>
    </citation>
    <scope>NUCLEOTIDE SEQUENCE</scope>
</reference>
<dbReference type="GO" id="GO:0016251">
    <property type="term" value="F:RNA polymerase II general transcription initiation factor activity"/>
    <property type="evidence" value="ECO:0007669"/>
    <property type="project" value="InterPro"/>
</dbReference>
<dbReference type="Pfam" id="PF07571">
    <property type="entry name" value="TAF6_C"/>
    <property type="match status" value="1"/>
</dbReference>
<dbReference type="SUPFAM" id="SSF48371">
    <property type="entry name" value="ARM repeat"/>
    <property type="match status" value="1"/>
</dbReference>
<dbReference type="SUPFAM" id="SSF47113">
    <property type="entry name" value="Histone-fold"/>
    <property type="match status" value="1"/>
</dbReference>
<dbReference type="InterPro" id="IPR011442">
    <property type="entry name" value="TAF6_C"/>
</dbReference>
<dbReference type="CDD" id="cd22932">
    <property type="entry name" value="HFD_TAF6L"/>
    <property type="match status" value="1"/>
</dbReference>
<evidence type="ECO:0000256" key="1">
    <source>
        <dbReference type="ARBA" id="ARBA00004123"/>
    </source>
</evidence>
<evidence type="ECO:0000256" key="2">
    <source>
        <dbReference type="ARBA" id="ARBA00007688"/>
    </source>
</evidence>
<dbReference type="CDD" id="cd08050">
    <property type="entry name" value="TAF6C"/>
    <property type="match status" value="1"/>
</dbReference>
<organism evidence="8">
    <name type="scientific">Cuerna arida</name>
    <dbReference type="NCBI Taxonomy" id="1464854"/>
    <lineage>
        <taxon>Eukaryota</taxon>
        <taxon>Metazoa</taxon>
        <taxon>Ecdysozoa</taxon>
        <taxon>Arthropoda</taxon>
        <taxon>Hexapoda</taxon>
        <taxon>Insecta</taxon>
        <taxon>Pterygota</taxon>
        <taxon>Neoptera</taxon>
        <taxon>Paraneoptera</taxon>
        <taxon>Hemiptera</taxon>
        <taxon>Auchenorrhyncha</taxon>
        <taxon>Membracoidea</taxon>
        <taxon>Cicadellidae</taxon>
        <taxon>Cicadellinae</taxon>
        <taxon>Proconiini</taxon>
        <taxon>Cuerna</taxon>
    </lineage>
</organism>
<dbReference type="Gene3D" id="1.25.40.770">
    <property type="entry name" value="TAF6, C-terminal HEAT repeat domain"/>
    <property type="match status" value="1"/>
</dbReference>
<dbReference type="InterPro" id="IPR004823">
    <property type="entry name" value="TAF_TATA-bd_Histone-like_dom"/>
</dbReference>
<dbReference type="GO" id="GO:0005669">
    <property type="term" value="C:transcription factor TFIID complex"/>
    <property type="evidence" value="ECO:0007669"/>
    <property type="project" value="InterPro"/>
</dbReference>
<keyword evidence="3" id="KW-0805">Transcription regulation</keyword>
<dbReference type="GO" id="GO:0003713">
    <property type="term" value="F:transcription coactivator activity"/>
    <property type="evidence" value="ECO:0007669"/>
    <property type="project" value="TreeGrafter"/>
</dbReference>
<protein>
    <recommendedName>
        <fullName evidence="7">TATA box binding protein associated factor (TAF) histone-like fold domain-containing protein</fullName>
    </recommendedName>
</protein>
<feature type="domain" description="TATA box binding protein associated factor (TAF) histone-like fold" evidence="7">
    <location>
        <begin position="43"/>
        <end position="106"/>
    </location>
</feature>
<evidence type="ECO:0000256" key="6">
    <source>
        <dbReference type="SAM" id="MobiDB-lite"/>
    </source>
</evidence>
<evidence type="ECO:0000259" key="7">
    <source>
        <dbReference type="SMART" id="SM00803"/>
    </source>
</evidence>
<dbReference type="GO" id="GO:0046695">
    <property type="term" value="C:SLIK (SAGA-like) complex"/>
    <property type="evidence" value="ECO:0007669"/>
    <property type="project" value="InterPro"/>
</dbReference>
<dbReference type="InterPro" id="IPR037796">
    <property type="entry name" value="TAF6"/>
</dbReference>
<comment type="similarity">
    <text evidence="2">Belongs to the TAF6 family.</text>
</comment>
<dbReference type="InterPro" id="IPR046344">
    <property type="entry name" value="TAF6_C_sf"/>
</dbReference>
<comment type="subcellular location">
    <subcellularLocation>
        <location evidence="1">Nucleus</location>
    </subcellularLocation>
</comment>
<feature type="region of interest" description="Disordered" evidence="6">
    <location>
        <begin position="177"/>
        <end position="215"/>
    </location>
</feature>
<dbReference type="PANTHER" id="PTHR10221:SF22">
    <property type="entry name" value="TAF6-LIKE RNA POLYMERASE II P300_CBP-ASSOCIATED FACTOR-ASSOCIATED FACTOR 65 KDA SUBUNIT 6L"/>
    <property type="match status" value="1"/>
</dbReference>
<keyword evidence="5" id="KW-0539">Nucleus</keyword>
<evidence type="ECO:0000256" key="5">
    <source>
        <dbReference type="ARBA" id="ARBA00023242"/>
    </source>
</evidence>
<evidence type="ECO:0000256" key="3">
    <source>
        <dbReference type="ARBA" id="ARBA00023015"/>
    </source>
</evidence>
<sequence length="614" mass="69230">MDRTKIKKETPTKSTSIKTEKLIYDKKITDKKDGDQNVKKYMVISPDSISSMAETIAIADLSEEVCSALAEDVSYKLREIIHNCSVLVHNNKRRKLLTEDVNRVLQISNAPTVFGHSVAHEVDFTYIPKAEVFVENDSEIDIVAMASVITAFTKPGEEYVKGCWLSPDPVEISVTKDIKEEPSTSGPETPSAGSSTTSTTAASSGTSRPPTPQPALLKPPSHFINYYLQLARVIIGGSEPHLRVALTDLRTNSKIRPLVPYFLNLVALSVNKLQRNGRLTDALLRTVEALVDNPYVDPSSQLAVNRAVNALLVVAIEPKAAKNSDDLLLRKRAAYLLAKVLICWSIELKQQMDIVRQLLQLLLDGSISLKSHYGAVVCLTALGQRTLDSYFWPILERYITVLRDHKNSPADTQDVESVKGAIMIAAERMYRRSRVQLSIEDMKRRRKVEEKLYEFLGDALVPRYNLKTSVGCVFPGTQCVVAGEADKEQLFNDVDMRLRESLFKICPSQSLFTFRPEVRGTMPKLHMYSVFSLSPYAFKQPKEIVFNFIGSNQVDTSQLKRRKIGESLQQEFKTNQFRFSQMWRLQKALKKTRSIKYCYPMHKKSSVGDLFGFM</sequence>
<dbReference type="GO" id="GO:0000124">
    <property type="term" value="C:SAGA complex"/>
    <property type="evidence" value="ECO:0007669"/>
    <property type="project" value="InterPro"/>
</dbReference>
<dbReference type="Gene3D" id="1.10.20.10">
    <property type="entry name" value="Histone, subunit A"/>
    <property type="match status" value="1"/>
</dbReference>
<evidence type="ECO:0000313" key="8">
    <source>
        <dbReference type="EMBL" id="JAS47894.1"/>
    </source>
</evidence>
<dbReference type="GO" id="GO:0046982">
    <property type="term" value="F:protein heterodimerization activity"/>
    <property type="evidence" value="ECO:0007669"/>
    <property type="project" value="InterPro"/>
</dbReference>
<dbReference type="SMART" id="SM00803">
    <property type="entry name" value="TAF"/>
    <property type="match status" value="1"/>
</dbReference>
<keyword evidence="4" id="KW-0804">Transcription</keyword>